<evidence type="ECO:0000256" key="10">
    <source>
        <dbReference type="RuleBase" id="RU363032"/>
    </source>
</evidence>
<keyword evidence="6 10" id="KW-0812">Transmembrane</keyword>
<dbReference type="SUPFAM" id="SSF161098">
    <property type="entry name" value="MetI-like"/>
    <property type="match status" value="1"/>
</dbReference>
<accession>A0A1X0WHZ3</accession>
<feature type="transmembrane region" description="Helical" evidence="10">
    <location>
        <begin position="87"/>
        <end position="107"/>
    </location>
</feature>
<dbReference type="InterPro" id="IPR000515">
    <property type="entry name" value="MetI-like"/>
</dbReference>
<evidence type="ECO:0000256" key="3">
    <source>
        <dbReference type="ARBA" id="ARBA00022448"/>
    </source>
</evidence>
<evidence type="ECO:0000259" key="11">
    <source>
        <dbReference type="PROSITE" id="PS50928"/>
    </source>
</evidence>
<dbReference type="PANTHER" id="PTHR30614">
    <property type="entry name" value="MEMBRANE COMPONENT OF AMINO ACID ABC TRANSPORTER"/>
    <property type="match status" value="1"/>
</dbReference>
<feature type="domain" description="ABC transmembrane type-1" evidence="11">
    <location>
        <begin position="19"/>
        <end position="207"/>
    </location>
</feature>
<evidence type="ECO:0000313" key="13">
    <source>
        <dbReference type="Proteomes" id="UP000192536"/>
    </source>
</evidence>
<dbReference type="STRING" id="1646377.BS640_05990"/>
<dbReference type="AlphaFoldDB" id="A0A1X0WHZ3"/>
<evidence type="ECO:0000256" key="6">
    <source>
        <dbReference type="ARBA" id="ARBA00022692"/>
    </source>
</evidence>
<dbReference type="GO" id="GO:0006865">
    <property type="term" value="P:amino acid transport"/>
    <property type="evidence" value="ECO:0007669"/>
    <property type="project" value="UniProtKB-KW"/>
</dbReference>
<dbReference type="GeneID" id="93565523"/>
<feature type="transmembrane region" description="Helical" evidence="10">
    <location>
        <begin position="144"/>
        <end position="171"/>
    </location>
</feature>
<evidence type="ECO:0000256" key="4">
    <source>
        <dbReference type="ARBA" id="ARBA00022475"/>
    </source>
</evidence>
<dbReference type="InterPro" id="IPR035906">
    <property type="entry name" value="MetI-like_sf"/>
</dbReference>
<dbReference type="Pfam" id="PF00528">
    <property type="entry name" value="BPD_transp_1"/>
    <property type="match status" value="1"/>
</dbReference>
<keyword evidence="4" id="KW-1003">Cell membrane</keyword>
<keyword evidence="5" id="KW-0997">Cell inner membrane</keyword>
<dbReference type="InterPro" id="IPR010065">
    <property type="entry name" value="AA_ABC_transptr_permease_3TM"/>
</dbReference>
<comment type="subcellular location">
    <subcellularLocation>
        <location evidence="1">Cell inner membrane</location>
        <topology evidence="1">Multi-pass membrane protein</topology>
    </subcellularLocation>
    <subcellularLocation>
        <location evidence="10">Cell membrane</location>
        <topology evidence="10">Multi-pass membrane protein</topology>
    </subcellularLocation>
</comment>
<dbReference type="PANTHER" id="PTHR30614:SF35">
    <property type="entry name" value="ABC TRANSPORTER PERMEASE PROTEIN"/>
    <property type="match status" value="1"/>
</dbReference>
<evidence type="ECO:0000313" key="12">
    <source>
        <dbReference type="EMBL" id="ORJ26390.1"/>
    </source>
</evidence>
<dbReference type="CDD" id="cd06261">
    <property type="entry name" value="TM_PBP2"/>
    <property type="match status" value="1"/>
</dbReference>
<keyword evidence="3 10" id="KW-0813">Transport</keyword>
<evidence type="ECO:0000256" key="7">
    <source>
        <dbReference type="ARBA" id="ARBA00022970"/>
    </source>
</evidence>
<evidence type="ECO:0000256" key="5">
    <source>
        <dbReference type="ARBA" id="ARBA00022519"/>
    </source>
</evidence>
<dbReference type="PROSITE" id="PS50928">
    <property type="entry name" value="ABC_TM1"/>
    <property type="match status" value="1"/>
</dbReference>
<dbReference type="GO" id="GO:0043190">
    <property type="term" value="C:ATP-binding cassette (ABC) transporter complex"/>
    <property type="evidence" value="ECO:0007669"/>
    <property type="project" value="InterPro"/>
</dbReference>
<feature type="transmembrane region" description="Helical" evidence="10">
    <location>
        <begin position="183"/>
        <end position="206"/>
    </location>
</feature>
<keyword evidence="13" id="KW-1185">Reference proteome</keyword>
<gene>
    <name evidence="12" type="ORF">BS640_05990</name>
</gene>
<dbReference type="NCBIfam" id="TIGR01726">
    <property type="entry name" value="HEQRo_perm_3TM"/>
    <property type="match status" value="1"/>
</dbReference>
<feature type="transmembrane region" description="Helical" evidence="10">
    <location>
        <begin position="64"/>
        <end position="81"/>
    </location>
</feature>
<dbReference type="RefSeq" id="WP_017490025.1">
    <property type="nucleotide sequence ID" value="NZ_CAUQAZ010000073.1"/>
</dbReference>
<keyword evidence="8 10" id="KW-1133">Transmembrane helix</keyword>
<keyword evidence="9 10" id="KW-0472">Membrane</keyword>
<protein>
    <recommendedName>
        <fullName evidence="11">ABC transmembrane type-1 domain-containing protein</fullName>
    </recommendedName>
</protein>
<name>A0A1X0WHZ3_9GAMM</name>
<feature type="transmembrane region" description="Helical" evidence="10">
    <location>
        <begin position="20"/>
        <end position="43"/>
    </location>
</feature>
<comment type="caution">
    <text evidence="12">The sequence shown here is derived from an EMBL/GenBank/DDBJ whole genome shotgun (WGS) entry which is preliminary data.</text>
</comment>
<reference evidence="12 13" key="1">
    <citation type="journal article" date="2017" name="Int. J. Syst. Evol. Microbiol.">
        <title>Rouxiella badensis sp. nov. and Rouxiella silvae sp. nov. isolated from peat bog soil in Germany and emendation of the genus description.</title>
        <authorList>
            <person name="Le Fleche-Mateos A."/>
            <person name="Kugler J.H."/>
            <person name="Hansen S.H."/>
            <person name="Syldatk C."/>
            <person name="Hausmann R."/>
            <person name="Lomprez F."/>
            <person name="Vandenbogaert M."/>
            <person name="Manuguerra J.C."/>
            <person name="Grimont P.A."/>
        </authorList>
    </citation>
    <scope>NUCLEOTIDE SEQUENCE [LARGE SCALE GENOMIC DNA]</scope>
    <source>
        <strain evidence="12 13">DSM 100043</strain>
    </source>
</reference>
<dbReference type="GO" id="GO:0022857">
    <property type="term" value="F:transmembrane transporter activity"/>
    <property type="evidence" value="ECO:0007669"/>
    <property type="project" value="InterPro"/>
</dbReference>
<evidence type="ECO:0000256" key="2">
    <source>
        <dbReference type="ARBA" id="ARBA00010072"/>
    </source>
</evidence>
<comment type="similarity">
    <text evidence="2">Belongs to the binding-protein-dependent transport system permease family. HisMQ subfamily.</text>
</comment>
<evidence type="ECO:0000256" key="9">
    <source>
        <dbReference type="ARBA" id="ARBA00023136"/>
    </source>
</evidence>
<dbReference type="Proteomes" id="UP000192536">
    <property type="component" value="Unassembled WGS sequence"/>
</dbReference>
<evidence type="ECO:0000256" key="1">
    <source>
        <dbReference type="ARBA" id="ARBA00004429"/>
    </source>
</evidence>
<organism evidence="12 13">
    <name type="scientific">Rouxiella badensis</name>
    <dbReference type="NCBI Taxonomy" id="1646377"/>
    <lineage>
        <taxon>Bacteria</taxon>
        <taxon>Pseudomonadati</taxon>
        <taxon>Pseudomonadota</taxon>
        <taxon>Gammaproteobacteria</taxon>
        <taxon>Enterobacterales</taxon>
        <taxon>Yersiniaceae</taxon>
        <taxon>Rouxiella</taxon>
    </lineage>
</organism>
<evidence type="ECO:0000256" key="8">
    <source>
        <dbReference type="ARBA" id="ARBA00022989"/>
    </source>
</evidence>
<keyword evidence="7" id="KW-0029">Amino-acid transport</keyword>
<dbReference type="EMBL" id="MRWE01000007">
    <property type="protein sequence ID" value="ORJ26390.1"/>
    <property type="molecule type" value="Genomic_DNA"/>
</dbReference>
<sequence>MSYPWITLSRYFGTFVEAAWVTLQVTLLAFALAMALGLLAALAKESRWSVLRLISGCYIEVIRNTPVLLQIFIVFFGLPSLGIVLNAYTAGVIALGINVGAYLAEVFRAGMQSIPKGQLEAASILGISRLQVFINIVMPQAARAVYPAIINNLIQLLLGTSLLSAIALPELTGVATVINSRTLLYIQTFSITLVIYLLFSNVFSWIGNLLGRRMFNPPLVSSVKKPVGSRVKRRLNVIRGKSLPANNLQRGGLL</sequence>
<proteinExistence type="inferred from homology"/>
<dbReference type="Gene3D" id="1.10.3720.10">
    <property type="entry name" value="MetI-like"/>
    <property type="match status" value="1"/>
</dbReference>
<dbReference type="InterPro" id="IPR043429">
    <property type="entry name" value="ArtM/GltK/GlnP/TcyL/YhdX-like"/>
</dbReference>